<name>A0A8S3KAG1_9BILA</name>
<evidence type="ECO:0000313" key="2">
    <source>
        <dbReference type="Proteomes" id="UP000676336"/>
    </source>
</evidence>
<proteinExistence type="predicted"/>
<gene>
    <name evidence="1" type="ORF">SMN809_LOCUS86527</name>
</gene>
<dbReference type="EMBL" id="CAJOBI010371342">
    <property type="protein sequence ID" value="CAF5229607.1"/>
    <property type="molecule type" value="Genomic_DNA"/>
</dbReference>
<organism evidence="1 2">
    <name type="scientific">Rotaria magnacalcarata</name>
    <dbReference type="NCBI Taxonomy" id="392030"/>
    <lineage>
        <taxon>Eukaryota</taxon>
        <taxon>Metazoa</taxon>
        <taxon>Spiralia</taxon>
        <taxon>Gnathifera</taxon>
        <taxon>Rotifera</taxon>
        <taxon>Eurotatoria</taxon>
        <taxon>Bdelloidea</taxon>
        <taxon>Philodinida</taxon>
        <taxon>Philodinidae</taxon>
        <taxon>Rotaria</taxon>
    </lineage>
</organism>
<comment type="caution">
    <text evidence="1">The sequence shown here is derived from an EMBL/GenBank/DDBJ whole genome shotgun (WGS) entry which is preliminary data.</text>
</comment>
<accession>A0A8S3KAG1</accession>
<dbReference type="Proteomes" id="UP000676336">
    <property type="component" value="Unassembled WGS sequence"/>
</dbReference>
<reference evidence="1" key="1">
    <citation type="submission" date="2021-02" db="EMBL/GenBank/DDBJ databases">
        <authorList>
            <person name="Nowell W R."/>
        </authorList>
    </citation>
    <scope>NUCLEOTIDE SEQUENCE</scope>
</reference>
<protein>
    <submittedName>
        <fullName evidence="1">Uncharacterized protein</fullName>
    </submittedName>
</protein>
<feature type="non-terminal residue" evidence="1">
    <location>
        <position position="1"/>
    </location>
</feature>
<evidence type="ECO:0000313" key="1">
    <source>
        <dbReference type="EMBL" id="CAF5229607.1"/>
    </source>
</evidence>
<dbReference type="AlphaFoldDB" id="A0A8S3KAG1"/>
<sequence length="53" mass="6000">MESVLDQPTTIENHDILSNIDCQNLEAEKQKFNAAIDTLDSALVQIQQLWISN</sequence>